<keyword evidence="3 10" id="KW-0963">Cytoplasm</keyword>
<evidence type="ECO:0000256" key="8">
    <source>
        <dbReference type="ARBA" id="ARBA00023146"/>
    </source>
</evidence>
<protein>
    <recommendedName>
        <fullName evidence="10">Glycine--tRNA ligase beta subunit</fullName>
        <ecNumber evidence="10">6.1.1.14</ecNumber>
    </recommendedName>
    <alternativeName>
        <fullName evidence="10">Glycyl-tRNA synthetase beta subunit</fullName>
        <shortName evidence="10">GlyRS</shortName>
    </alternativeName>
</protein>
<dbReference type="GO" id="GO:0004820">
    <property type="term" value="F:glycine-tRNA ligase activity"/>
    <property type="evidence" value="ECO:0007669"/>
    <property type="project" value="UniProtKB-UniRule"/>
</dbReference>
<evidence type="ECO:0000256" key="1">
    <source>
        <dbReference type="ARBA" id="ARBA00004496"/>
    </source>
</evidence>
<dbReference type="InterPro" id="IPR015944">
    <property type="entry name" value="Gly-tRNA-synth_bsu"/>
</dbReference>
<dbReference type="GO" id="GO:0004814">
    <property type="term" value="F:arginine-tRNA ligase activity"/>
    <property type="evidence" value="ECO:0007669"/>
    <property type="project" value="InterPro"/>
</dbReference>
<dbReference type="Gene3D" id="1.10.730.10">
    <property type="entry name" value="Isoleucyl-tRNA Synthetase, Domain 1"/>
    <property type="match status" value="1"/>
</dbReference>
<dbReference type="AlphaFoldDB" id="A0A5A8F586"/>
<feature type="domain" description="DALR anticodon binding" evidence="11">
    <location>
        <begin position="577"/>
        <end position="676"/>
    </location>
</feature>
<keyword evidence="8 10" id="KW-0030">Aminoacyl-tRNA synthetase</keyword>
<comment type="similarity">
    <text evidence="2 10">Belongs to the class-II aminoacyl-tRNA synthetase family.</text>
</comment>
<dbReference type="GO" id="GO:0005829">
    <property type="term" value="C:cytosol"/>
    <property type="evidence" value="ECO:0007669"/>
    <property type="project" value="TreeGrafter"/>
</dbReference>
<evidence type="ECO:0000256" key="7">
    <source>
        <dbReference type="ARBA" id="ARBA00022917"/>
    </source>
</evidence>
<dbReference type="GO" id="GO:0006426">
    <property type="term" value="P:glycyl-tRNA aminoacylation"/>
    <property type="evidence" value="ECO:0007669"/>
    <property type="project" value="UniProtKB-UniRule"/>
</dbReference>
<evidence type="ECO:0000313" key="13">
    <source>
        <dbReference type="Proteomes" id="UP000322876"/>
    </source>
</evidence>
<dbReference type="PANTHER" id="PTHR30075:SF2">
    <property type="entry name" value="GLYCINE--TRNA LIGASE, CHLOROPLASTIC_MITOCHONDRIAL 2"/>
    <property type="match status" value="1"/>
</dbReference>
<dbReference type="InterPro" id="IPR008909">
    <property type="entry name" value="DALR_anticod-bd"/>
</dbReference>
<comment type="subunit">
    <text evidence="10">Tetramer of two alpha and two beta subunits.</text>
</comment>
<evidence type="ECO:0000256" key="5">
    <source>
        <dbReference type="ARBA" id="ARBA00022741"/>
    </source>
</evidence>
<proteinExistence type="inferred from homology"/>
<dbReference type="GO" id="GO:0006420">
    <property type="term" value="P:arginyl-tRNA aminoacylation"/>
    <property type="evidence" value="ECO:0007669"/>
    <property type="project" value="InterPro"/>
</dbReference>
<comment type="caution">
    <text evidence="12">The sequence shown here is derived from an EMBL/GenBank/DDBJ whole genome shotgun (WGS) entry which is preliminary data.</text>
</comment>
<keyword evidence="4 10" id="KW-0436">Ligase</keyword>
<dbReference type="PROSITE" id="PS50861">
    <property type="entry name" value="AA_TRNA_LIGASE_II_GLYAB"/>
    <property type="match status" value="1"/>
</dbReference>
<evidence type="ECO:0000256" key="2">
    <source>
        <dbReference type="ARBA" id="ARBA00008226"/>
    </source>
</evidence>
<evidence type="ECO:0000256" key="3">
    <source>
        <dbReference type="ARBA" id="ARBA00022490"/>
    </source>
</evidence>
<dbReference type="PANTHER" id="PTHR30075">
    <property type="entry name" value="GLYCYL-TRNA SYNTHETASE"/>
    <property type="match status" value="1"/>
</dbReference>
<dbReference type="GO" id="GO:0005524">
    <property type="term" value="F:ATP binding"/>
    <property type="evidence" value="ECO:0007669"/>
    <property type="project" value="UniProtKB-UniRule"/>
</dbReference>
<dbReference type="RefSeq" id="WP_149266099.1">
    <property type="nucleotide sequence ID" value="NZ_VFJB01000004.1"/>
</dbReference>
<dbReference type="EC" id="6.1.1.14" evidence="10"/>
<dbReference type="OrthoDB" id="9775440at2"/>
<dbReference type="NCBIfam" id="TIGR00211">
    <property type="entry name" value="glyS"/>
    <property type="match status" value="1"/>
</dbReference>
<comment type="subcellular location">
    <subcellularLocation>
        <location evidence="1 10">Cytoplasm</location>
    </subcellularLocation>
</comment>
<comment type="catalytic activity">
    <reaction evidence="9 10">
        <text>tRNA(Gly) + glycine + ATP = glycyl-tRNA(Gly) + AMP + diphosphate</text>
        <dbReference type="Rhea" id="RHEA:16013"/>
        <dbReference type="Rhea" id="RHEA-COMP:9664"/>
        <dbReference type="Rhea" id="RHEA-COMP:9683"/>
        <dbReference type="ChEBI" id="CHEBI:30616"/>
        <dbReference type="ChEBI" id="CHEBI:33019"/>
        <dbReference type="ChEBI" id="CHEBI:57305"/>
        <dbReference type="ChEBI" id="CHEBI:78442"/>
        <dbReference type="ChEBI" id="CHEBI:78522"/>
        <dbReference type="ChEBI" id="CHEBI:456215"/>
        <dbReference type="EC" id="6.1.1.14"/>
    </reaction>
</comment>
<dbReference type="EMBL" id="VFJB01000004">
    <property type="protein sequence ID" value="KAA0258544.1"/>
    <property type="molecule type" value="Genomic_DNA"/>
</dbReference>
<dbReference type="InterPro" id="IPR006194">
    <property type="entry name" value="Gly-tRNA-synth_heterodimer"/>
</dbReference>
<dbReference type="Pfam" id="PF05746">
    <property type="entry name" value="DALR_1"/>
    <property type="match status" value="1"/>
</dbReference>
<evidence type="ECO:0000256" key="4">
    <source>
        <dbReference type="ARBA" id="ARBA00022598"/>
    </source>
</evidence>
<keyword evidence="6 10" id="KW-0067">ATP-binding</keyword>
<dbReference type="HAMAP" id="MF_00255">
    <property type="entry name" value="Gly_tRNA_synth_beta"/>
    <property type="match status" value="1"/>
</dbReference>
<dbReference type="SUPFAM" id="SSF47323">
    <property type="entry name" value="Anticodon-binding domain of a subclass of class I aminoacyl-tRNA synthetases"/>
    <property type="match status" value="1"/>
</dbReference>
<evidence type="ECO:0000259" key="11">
    <source>
        <dbReference type="Pfam" id="PF05746"/>
    </source>
</evidence>
<gene>
    <name evidence="10" type="primary">glyS</name>
    <name evidence="12" type="ORF">FHQ18_05140</name>
</gene>
<evidence type="ECO:0000256" key="10">
    <source>
        <dbReference type="HAMAP-Rule" id="MF_00255"/>
    </source>
</evidence>
<keyword evidence="13" id="KW-1185">Reference proteome</keyword>
<evidence type="ECO:0000256" key="9">
    <source>
        <dbReference type="ARBA" id="ARBA00047937"/>
    </source>
</evidence>
<evidence type="ECO:0000313" key="12">
    <source>
        <dbReference type="EMBL" id="KAA0258544.1"/>
    </source>
</evidence>
<sequence length="683" mass="78466">MSFYMLEIGTEEIPASFINPAADYLKNKTSEELEKNRIKFNSIISGGTPRRLYLYIDGIEDKQADLKEEIVGPPANIAFDENGNLTKAGIGFAKSRGLDIASLKKVTTEKGEYLAGIKQVAGEETTKILPDLIVKIIRNIPFPKSMKWGTKKFRFARPVHWFLSIYNGDILPFEIDGIKASNYTYGHRFMAREKIIISNFDDYKTKLNNAFVIIDFEERKKIINDALNSFGNVVIDEELLNTVTNLVEYPHPVMGHFPEDFLKLPKEVLVTSMKSHQKYFYVVDDNGKITNKFVGISNTKPKDDSLIRTGYERVLKARLNDAMFFFENDKKIPLSERVEQLKSVIYQEKLGTSYEKMQRFRKIANYLAMALNPSAKETTDRAAYLCKGDLMTEMVYEFPELQGIMGREYALIQGENEIVAKAIYEHYLPRFAGDDLPETDEGSFVSIADKIDTIVGCFIIGLIPSGNNDPYALRRNAIGIINIILNKNYKLDLNDLINVAMENYKEKLKFDQDEILKLVREFILTRSKQIAHSQYGVRSDIFDAVTNNFSDIVVMFNAAKALNEVREKDDFIILSTSYKRISNILKKNNWEITDYNPELFKEEAEKELHSLMINKGKEIEDYINKEDFDKAINVLLEFREPVDKFFDNVLVMDKDENIKNNRLSLLASLRNIFNKVGDLSYIN</sequence>
<keyword evidence="7 10" id="KW-0648">Protein biosynthesis</keyword>
<accession>A0A5A8F586</accession>
<dbReference type="SUPFAM" id="SSF109604">
    <property type="entry name" value="HD-domain/PDEase-like"/>
    <property type="match status" value="1"/>
</dbReference>
<evidence type="ECO:0000256" key="6">
    <source>
        <dbReference type="ARBA" id="ARBA00022840"/>
    </source>
</evidence>
<dbReference type="InterPro" id="IPR009080">
    <property type="entry name" value="tRNAsynth_Ia_anticodon-bd"/>
</dbReference>
<dbReference type="PRINTS" id="PR01045">
    <property type="entry name" value="TRNASYNTHGB"/>
</dbReference>
<dbReference type="Proteomes" id="UP000322876">
    <property type="component" value="Unassembled WGS sequence"/>
</dbReference>
<reference evidence="12 13" key="1">
    <citation type="submission" date="2019-06" db="EMBL/GenBank/DDBJ databases">
        <title>Genomic insights into carbon and energy metabolism of Deferribacter autotrophicus revealed new metabolic traits in the phylum Deferribacteres.</title>
        <authorList>
            <person name="Slobodkin A.I."/>
            <person name="Slobodkina G.B."/>
            <person name="Allioux M."/>
            <person name="Alain K."/>
            <person name="Jebbar M."/>
            <person name="Shadrin V."/>
            <person name="Kublanov I.V."/>
            <person name="Toshchakov S.V."/>
            <person name="Bonch-Osmolovskaya E.A."/>
        </authorList>
    </citation>
    <scope>NUCLEOTIDE SEQUENCE [LARGE SCALE GENOMIC DNA]</scope>
    <source>
        <strain evidence="12 13">SL50</strain>
    </source>
</reference>
<name>A0A5A8F586_9BACT</name>
<keyword evidence="5 10" id="KW-0547">Nucleotide-binding</keyword>
<organism evidence="12 13">
    <name type="scientific">Deferribacter autotrophicus</name>
    <dbReference type="NCBI Taxonomy" id="500465"/>
    <lineage>
        <taxon>Bacteria</taxon>
        <taxon>Pseudomonadati</taxon>
        <taxon>Deferribacterota</taxon>
        <taxon>Deferribacteres</taxon>
        <taxon>Deferribacterales</taxon>
        <taxon>Deferribacteraceae</taxon>
        <taxon>Deferribacter</taxon>
    </lineage>
</organism>
<dbReference type="Pfam" id="PF02092">
    <property type="entry name" value="tRNA_synt_2f"/>
    <property type="match status" value="1"/>
</dbReference>